<evidence type="ECO:0000313" key="2">
    <source>
        <dbReference type="EMBL" id="BDD02372.1"/>
    </source>
</evidence>
<dbReference type="RefSeq" id="WP_338399596.1">
    <property type="nucleotide sequence ID" value="NZ_AP025301.1"/>
</dbReference>
<protein>
    <recommendedName>
        <fullName evidence="4">Outer membrane protein beta-barrel domain-containing protein</fullName>
    </recommendedName>
</protein>
<reference evidence="2 3" key="1">
    <citation type="submission" date="2021-12" db="EMBL/GenBank/DDBJ databases">
        <title>Genome sequencing of bacteria with rrn-lacking chromosome and rrn-plasmid.</title>
        <authorList>
            <person name="Anda M."/>
            <person name="Iwasaki W."/>
        </authorList>
    </citation>
    <scope>NUCLEOTIDE SEQUENCE [LARGE SCALE GENOMIC DNA]</scope>
    <source>
        <strain evidence="2 3">NBRC 101262</strain>
        <plasmid evidence="2 3">pPP9</plasmid>
    </source>
</reference>
<gene>
    <name evidence="2" type="ORF">PEPS_46520</name>
</gene>
<dbReference type="Proteomes" id="UP001354989">
    <property type="component" value="Plasmid pPP9"/>
</dbReference>
<feature type="chain" id="PRO_5046450809" description="Outer membrane protein beta-barrel domain-containing protein" evidence="1">
    <location>
        <begin position="21"/>
        <end position="186"/>
    </location>
</feature>
<proteinExistence type="predicted"/>
<keyword evidence="3" id="KW-1185">Reference proteome</keyword>
<dbReference type="EMBL" id="AP025301">
    <property type="protein sequence ID" value="BDD02372.1"/>
    <property type="molecule type" value="Genomic_DNA"/>
</dbReference>
<sequence>MLKKLLFSFGILFLFSKCYAQGEHKVKLGLGTSNGFNSNGENFFSSPAYDISYLYTNKLLGNLSYAIGTGLQRVSVSDEYKSKDIEGQHRVYIKSGLVYAIFPKLTIGSSLRASWFFSNHYGDQHEYLFWGGDVNAAYSLTERFSLGLSYYRDFSHSFSHSKQSETSYYKVNYYGQNFMLDIAYKF</sequence>
<organism evidence="2 3">
    <name type="scientific">Persicobacter psychrovividus</name>
    <dbReference type="NCBI Taxonomy" id="387638"/>
    <lineage>
        <taxon>Bacteria</taxon>
        <taxon>Pseudomonadati</taxon>
        <taxon>Bacteroidota</taxon>
        <taxon>Cytophagia</taxon>
        <taxon>Cytophagales</taxon>
        <taxon>Persicobacteraceae</taxon>
        <taxon>Persicobacter</taxon>
    </lineage>
</organism>
<feature type="signal peptide" evidence="1">
    <location>
        <begin position="1"/>
        <end position="20"/>
    </location>
</feature>
<geneLocation type="plasmid" evidence="2 3">
    <name>pPP9</name>
</geneLocation>
<accession>A0ABM7VMX7</accession>
<dbReference type="Pfam" id="PF13557">
    <property type="entry name" value="Phenol_MetA_deg"/>
    <property type="match status" value="1"/>
</dbReference>
<evidence type="ECO:0008006" key="4">
    <source>
        <dbReference type="Google" id="ProtNLM"/>
    </source>
</evidence>
<keyword evidence="1" id="KW-0732">Signal</keyword>
<evidence type="ECO:0000313" key="3">
    <source>
        <dbReference type="Proteomes" id="UP001354989"/>
    </source>
</evidence>
<dbReference type="InterPro" id="IPR025737">
    <property type="entry name" value="FApF"/>
</dbReference>
<keyword evidence="2" id="KW-0614">Plasmid</keyword>
<evidence type="ECO:0000256" key="1">
    <source>
        <dbReference type="SAM" id="SignalP"/>
    </source>
</evidence>
<name>A0ABM7VMX7_9BACT</name>